<keyword evidence="3" id="KW-0378">Hydrolase</keyword>
<dbReference type="GO" id="GO:0008745">
    <property type="term" value="F:N-acetylmuramoyl-L-alanine amidase activity"/>
    <property type="evidence" value="ECO:0007669"/>
    <property type="project" value="UniProtKB-EC"/>
</dbReference>
<keyword evidence="4" id="KW-0961">Cell wall biogenesis/degradation</keyword>
<evidence type="ECO:0000313" key="8">
    <source>
        <dbReference type="Proteomes" id="UP001198163"/>
    </source>
</evidence>
<comment type="caution">
    <text evidence="7">The sequence shown here is derived from an EMBL/GenBank/DDBJ whole genome shotgun (WGS) entry which is preliminary data.</text>
</comment>
<evidence type="ECO:0000256" key="5">
    <source>
        <dbReference type="SAM" id="SignalP"/>
    </source>
</evidence>
<dbReference type="GO" id="GO:0009254">
    <property type="term" value="P:peptidoglycan turnover"/>
    <property type="evidence" value="ECO:0007669"/>
    <property type="project" value="TreeGrafter"/>
</dbReference>
<dbReference type="AlphaFoldDB" id="A0AAE3JM26"/>
<reference evidence="7" key="1">
    <citation type="submission" date="2021-08" db="EMBL/GenBank/DDBJ databases">
        <title>Comparative analyses of Brucepasteria parasyntrophica and Teretinema zuelzerae.</title>
        <authorList>
            <person name="Song Y."/>
            <person name="Brune A."/>
        </authorList>
    </citation>
    <scope>NUCLEOTIDE SEQUENCE</scope>
    <source>
        <strain evidence="7">DSM 1903</strain>
    </source>
</reference>
<dbReference type="CDD" id="cd06583">
    <property type="entry name" value="PGRP"/>
    <property type="match status" value="1"/>
</dbReference>
<dbReference type="Proteomes" id="UP001198163">
    <property type="component" value="Unassembled WGS sequence"/>
</dbReference>
<dbReference type="SUPFAM" id="SSF55846">
    <property type="entry name" value="N-acetylmuramoyl-L-alanine amidase-like"/>
    <property type="match status" value="1"/>
</dbReference>
<dbReference type="Gene3D" id="3.40.80.10">
    <property type="entry name" value="Peptidoglycan recognition protein-like"/>
    <property type="match status" value="1"/>
</dbReference>
<dbReference type="InterPro" id="IPR051206">
    <property type="entry name" value="NAMLAA_amidase_2"/>
</dbReference>
<proteinExistence type="predicted"/>
<evidence type="ECO:0000313" key="7">
    <source>
        <dbReference type="EMBL" id="MCD1655334.1"/>
    </source>
</evidence>
<keyword evidence="5" id="KW-0732">Signal</keyword>
<dbReference type="GO" id="GO:0009253">
    <property type="term" value="P:peptidoglycan catabolic process"/>
    <property type="evidence" value="ECO:0007669"/>
    <property type="project" value="InterPro"/>
</dbReference>
<evidence type="ECO:0000256" key="4">
    <source>
        <dbReference type="ARBA" id="ARBA00023316"/>
    </source>
</evidence>
<name>A0AAE3JM26_9SPIR</name>
<dbReference type="RefSeq" id="WP_230756343.1">
    <property type="nucleotide sequence ID" value="NZ_JAINWA010000003.1"/>
</dbReference>
<protein>
    <recommendedName>
        <fullName evidence="2">N-acetylmuramoyl-L-alanine amidase</fullName>
        <ecNumber evidence="2">3.5.1.28</ecNumber>
    </recommendedName>
</protein>
<feature type="signal peptide" evidence="5">
    <location>
        <begin position="1"/>
        <end position="27"/>
    </location>
</feature>
<comment type="catalytic activity">
    <reaction evidence="1">
        <text>Hydrolyzes the link between N-acetylmuramoyl residues and L-amino acid residues in certain cell-wall glycopeptides.</text>
        <dbReference type="EC" id="3.5.1.28"/>
    </reaction>
</comment>
<evidence type="ECO:0000256" key="2">
    <source>
        <dbReference type="ARBA" id="ARBA00011901"/>
    </source>
</evidence>
<dbReference type="PANTHER" id="PTHR30417:SF1">
    <property type="entry name" value="N-ACETYLMURAMOYL-L-ALANINE AMIDASE AMID"/>
    <property type="match status" value="1"/>
</dbReference>
<dbReference type="InterPro" id="IPR002502">
    <property type="entry name" value="Amidase_domain"/>
</dbReference>
<dbReference type="InterPro" id="IPR036505">
    <property type="entry name" value="Amidase/PGRP_sf"/>
</dbReference>
<sequence>MQRSTSRISGVFFILYFALFPAASAFAEEPVEPAEPDSLVIAGHFEISSPERRALTREYALSHYGLDDWRLVEPSMLIIHYTGTDSDRYSLDVFAPVRLSSARGDIESGGEVNVGVHYVILRDGSVWSLLPEDEMGRHAIGYNHRALGIEMTGSSAERITAEQIASCAALAADIAFRHPSLRYIVGHHEYMEEGRPHLAEFAELRSDYPPTVKRDPGEEVMSRIRDILARDYSVVR</sequence>
<gene>
    <name evidence="7" type="ORF">K7J14_11580</name>
</gene>
<organism evidence="7 8">
    <name type="scientific">Teretinema zuelzerae</name>
    <dbReference type="NCBI Taxonomy" id="156"/>
    <lineage>
        <taxon>Bacteria</taxon>
        <taxon>Pseudomonadati</taxon>
        <taxon>Spirochaetota</taxon>
        <taxon>Spirochaetia</taxon>
        <taxon>Spirochaetales</taxon>
        <taxon>Treponemataceae</taxon>
        <taxon>Teretinema</taxon>
    </lineage>
</organism>
<dbReference type="GO" id="GO:0071555">
    <property type="term" value="P:cell wall organization"/>
    <property type="evidence" value="ECO:0007669"/>
    <property type="project" value="UniProtKB-KW"/>
</dbReference>
<feature type="chain" id="PRO_5041925248" description="N-acetylmuramoyl-L-alanine amidase" evidence="5">
    <location>
        <begin position="28"/>
        <end position="236"/>
    </location>
</feature>
<evidence type="ECO:0000256" key="3">
    <source>
        <dbReference type="ARBA" id="ARBA00022801"/>
    </source>
</evidence>
<dbReference type="Pfam" id="PF01510">
    <property type="entry name" value="Amidase_2"/>
    <property type="match status" value="1"/>
</dbReference>
<accession>A0AAE3JM26</accession>
<evidence type="ECO:0000259" key="6">
    <source>
        <dbReference type="SMART" id="SM00644"/>
    </source>
</evidence>
<dbReference type="SMART" id="SM00644">
    <property type="entry name" value="Ami_2"/>
    <property type="match status" value="1"/>
</dbReference>
<feature type="domain" description="N-acetylmuramoyl-L-alanine amidase" evidence="6">
    <location>
        <begin position="64"/>
        <end position="197"/>
    </location>
</feature>
<keyword evidence="8" id="KW-1185">Reference proteome</keyword>
<dbReference type="EC" id="3.5.1.28" evidence="2"/>
<evidence type="ECO:0000256" key="1">
    <source>
        <dbReference type="ARBA" id="ARBA00001561"/>
    </source>
</evidence>
<dbReference type="PANTHER" id="PTHR30417">
    <property type="entry name" value="N-ACETYLMURAMOYL-L-ALANINE AMIDASE AMID"/>
    <property type="match status" value="1"/>
</dbReference>
<dbReference type="EMBL" id="JAINWA010000003">
    <property type="protein sequence ID" value="MCD1655334.1"/>
    <property type="molecule type" value="Genomic_DNA"/>
</dbReference>